<dbReference type="EMBL" id="JANEYG010000156">
    <property type="protein sequence ID" value="KAJ8911900.1"/>
    <property type="molecule type" value="Genomic_DNA"/>
</dbReference>
<dbReference type="Gene3D" id="1.10.10.60">
    <property type="entry name" value="Homeodomain-like"/>
    <property type="match status" value="1"/>
</dbReference>
<evidence type="ECO:0000256" key="1">
    <source>
        <dbReference type="SAM" id="Coils"/>
    </source>
</evidence>
<proteinExistence type="predicted"/>
<feature type="compositionally biased region" description="Polar residues" evidence="2">
    <location>
        <begin position="33"/>
        <end position="45"/>
    </location>
</feature>
<dbReference type="Pfam" id="PF13837">
    <property type="entry name" value="Myb_DNA-bind_4"/>
    <property type="match status" value="1"/>
</dbReference>
<evidence type="ECO:0000256" key="2">
    <source>
        <dbReference type="SAM" id="MobiDB-lite"/>
    </source>
</evidence>
<evidence type="ECO:0000313" key="4">
    <source>
        <dbReference type="EMBL" id="KAJ8911900.1"/>
    </source>
</evidence>
<dbReference type="Proteomes" id="UP001159042">
    <property type="component" value="Unassembled WGS sequence"/>
</dbReference>
<dbReference type="InterPro" id="IPR044822">
    <property type="entry name" value="Myb_DNA-bind_4"/>
</dbReference>
<name>A0AAV8VD24_9CUCU</name>
<dbReference type="AlphaFoldDB" id="A0AAV8VD24"/>
<feature type="region of interest" description="Disordered" evidence="2">
    <location>
        <begin position="18"/>
        <end position="45"/>
    </location>
</feature>
<dbReference type="InterPro" id="IPR001005">
    <property type="entry name" value="SANT/Myb"/>
</dbReference>
<keyword evidence="5" id="KW-1185">Reference proteome</keyword>
<evidence type="ECO:0000259" key="3">
    <source>
        <dbReference type="PROSITE" id="PS50090"/>
    </source>
</evidence>
<feature type="coiled-coil region" evidence="1">
    <location>
        <begin position="271"/>
        <end position="298"/>
    </location>
</feature>
<gene>
    <name evidence="4" type="ORF">NQ315_012314</name>
</gene>
<evidence type="ECO:0000313" key="5">
    <source>
        <dbReference type="Proteomes" id="UP001159042"/>
    </source>
</evidence>
<comment type="caution">
    <text evidence="4">The sequence shown here is derived from an EMBL/GenBank/DDBJ whole genome shotgun (WGS) entry which is preliminary data.</text>
</comment>
<feature type="domain" description="Myb-like" evidence="3">
    <location>
        <begin position="40"/>
        <end position="107"/>
    </location>
</feature>
<organism evidence="4 5">
    <name type="scientific">Exocentrus adspersus</name>
    <dbReference type="NCBI Taxonomy" id="1586481"/>
    <lineage>
        <taxon>Eukaryota</taxon>
        <taxon>Metazoa</taxon>
        <taxon>Ecdysozoa</taxon>
        <taxon>Arthropoda</taxon>
        <taxon>Hexapoda</taxon>
        <taxon>Insecta</taxon>
        <taxon>Pterygota</taxon>
        <taxon>Neoptera</taxon>
        <taxon>Endopterygota</taxon>
        <taxon>Coleoptera</taxon>
        <taxon>Polyphaga</taxon>
        <taxon>Cucujiformia</taxon>
        <taxon>Chrysomeloidea</taxon>
        <taxon>Cerambycidae</taxon>
        <taxon>Lamiinae</taxon>
        <taxon>Acanthocinini</taxon>
        <taxon>Exocentrus</taxon>
    </lineage>
</organism>
<dbReference type="PROSITE" id="PS50090">
    <property type="entry name" value="MYB_LIKE"/>
    <property type="match status" value="1"/>
</dbReference>
<sequence length="316" mass="35708">MSDFVDISEFLILDPTPNENGAAGHRGGATGTVNSSQVPSTEQSEASWTHNATLVLLDLYQKYRNKVGTLAIPNLKKMWQIIANGIAQLLNMTFTPAQVKNRWRVVERNYKKYIDNNNKTGRGRKHFDYAKEMEQILGKKTNIRPELVLSQNTVSSLVTLVGPEEKDSGNIDKASDKALNNTSILDTPTINASISVVNTPKATDINTPSTSTDKGVKSIVSTPKHSLNKENEGCSIKSNILTKKHRPATRNNILELIRQDRRDYYKDCLKLKREKLELQKQAQTKLEARNELIRERNEILKEYLNRDLSLPEQFMS</sequence>
<reference evidence="4 5" key="1">
    <citation type="journal article" date="2023" name="Insect Mol. Biol.">
        <title>Genome sequencing provides insights into the evolution of gene families encoding plant cell wall-degrading enzymes in longhorned beetles.</title>
        <authorList>
            <person name="Shin N.R."/>
            <person name="Okamura Y."/>
            <person name="Kirsch R."/>
            <person name="Pauchet Y."/>
        </authorList>
    </citation>
    <scope>NUCLEOTIDE SEQUENCE [LARGE SCALE GENOMIC DNA]</scope>
    <source>
        <strain evidence="4">EAD_L_NR</strain>
    </source>
</reference>
<keyword evidence="1" id="KW-0175">Coiled coil</keyword>
<accession>A0AAV8VD24</accession>
<protein>
    <recommendedName>
        <fullName evidence="3">Myb-like domain-containing protein</fullName>
    </recommendedName>
</protein>